<accession>C7NP65</accession>
<evidence type="ECO:0000313" key="3">
    <source>
        <dbReference type="EMBL" id="ACV11652.1"/>
    </source>
</evidence>
<dbReference type="AlphaFoldDB" id="C7NP65"/>
<keyword evidence="4" id="KW-1185">Reference proteome</keyword>
<evidence type="ECO:0000313" key="4">
    <source>
        <dbReference type="Proteomes" id="UP000002071"/>
    </source>
</evidence>
<dbReference type="EMBL" id="CP001687">
    <property type="protein sequence ID" value="ACV11652.1"/>
    <property type="molecule type" value="Genomic_DNA"/>
</dbReference>
<dbReference type="Gene3D" id="3.10.180.10">
    <property type="entry name" value="2,3-Dihydroxybiphenyl 1,2-Dioxygenase, domain 1"/>
    <property type="match status" value="1"/>
</dbReference>
<dbReference type="PANTHER" id="PTHR36503:SF1">
    <property type="entry name" value="BLR2520 PROTEIN"/>
    <property type="match status" value="1"/>
</dbReference>
<evidence type="ECO:0000256" key="1">
    <source>
        <dbReference type="SAM" id="MobiDB-lite"/>
    </source>
</evidence>
<dbReference type="SUPFAM" id="SSF54593">
    <property type="entry name" value="Glyoxalase/Bleomycin resistance protein/Dihydroxybiphenyl dioxygenase"/>
    <property type="match status" value="1"/>
</dbReference>
<proteinExistence type="predicted"/>
<dbReference type="KEGG" id="hut:Huta_1476"/>
<evidence type="ECO:0000259" key="2">
    <source>
        <dbReference type="PROSITE" id="PS51819"/>
    </source>
</evidence>
<name>C7NP65_HALUD</name>
<dbReference type="PANTHER" id="PTHR36503">
    <property type="entry name" value="BLR2520 PROTEIN"/>
    <property type="match status" value="1"/>
</dbReference>
<dbReference type="GeneID" id="56086457"/>
<dbReference type="GO" id="GO:0051213">
    <property type="term" value="F:dioxygenase activity"/>
    <property type="evidence" value="ECO:0007669"/>
    <property type="project" value="UniProtKB-KW"/>
</dbReference>
<dbReference type="eggNOG" id="arCOG02708">
    <property type="taxonomic scope" value="Archaea"/>
</dbReference>
<dbReference type="PROSITE" id="PS51819">
    <property type="entry name" value="VOC"/>
    <property type="match status" value="1"/>
</dbReference>
<gene>
    <name evidence="3" type="ordered locus">Huta_1476</name>
</gene>
<sequence>MSSFTLTSPAFEDGTPIPREYGYTERNVNPPLSVSGVPGAAVSLAIVMDDPDALEPTRAGNHRQAVELMCQHANRRGMEPRLTVLTLGVEDIDRSVAFYRDGLGFDVLERMGEFVAFELNGFALALFPRDDHAHGANLDPAETGTGDVSLAHNVETQADVDELIAEAEAAGATITKPPAETAWGGYSAYFRDPDGHLWEVATGAEAFEQFI</sequence>
<feature type="domain" description="VOC" evidence="2">
    <location>
        <begin position="81"/>
        <end position="203"/>
    </location>
</feature>
<protein>
    <submittedName>
        <fullName evidence="3">Glyoxalase/bleomycin resistance protein/dioxygenase</fullName>
    </submittedName>
</protein>
<keyword evidence="3" id="KW-0560">Oxidoreductase</keyword>
<reference evidence="3 4" key="1">
    <citation type="journal article" date="2009" name="Stand. Genomic Sci.">
        <title>Complete genome sequence of Halorhabdus utahensis type strain (AX-2).</title>
        <authorList>
            <person name="Anderson I."/>
            <person name="Tindall B.J."/>
            <person name="Pomrenke H."/>
            <person name="Goker M."/>
            <person name="Lapidus A."/>
            <person name="Nolan M."/>
            <person name="Copeland A."/>
            <person name="Glavina Del Rio T."/>
            <person name="Chen F."/>
            <person name="Tice H."/>
            <person name="Cheng J.F."/>
            <person name="Lucas S."/>
            <person name="Chertkov O."/>
            <person name="Bruce D."/>
            <person name="Brettin T."/>
            <person name="Detter J.C."/>
            <person name="Han C."/>
            <person name="Goodwin L."/>
            <person name="Land M."/>
            <person name="Hauser L."/>
            <person name="Chang Y.J."/>
            <person name="Jeffries C.D."/>
            <person name="Pitluck S."/>
            <person name="Pati A."/>
            <person name="Mavromatis K."/>
            <person name="Ivanova N."/>
            <person name="Ovchinnikova G."/>
            <person name="Chen A."/>
            <person name="Palaniappan K."/>
            <person name="Chain P."/>
            <person name="Rohde M."/>
            <person name="Bristow J."/>
            <person name="Eisen J.A."/>
            <person name="Markowitz V."/>
            <person name="Hugenholtz P."/>
            <person name="Kyrpides N.C."/>
            <person name="Klenk H.P."/>
        </authorList>
    </citation>
    <scope>NUCLEOTIDE SEQUENCE [LARGE SCALE GENOMIC DNA]</scope>
    <source>
        <strain evidence="4">DSM 12940 / JCM 11049 / AX-2</strain>
    </source>
</reference>
<dbReference type="InterPro" id="IPR004360">
    <property type="entry name" value="Glyas_Fos-R_dOase_dom"/>
</dbReference>
<dbReference type="Proteomes" id="UP000002071">
    <property type="component" value="Chromosome"/>
</dbReference>
<dbReference type="STRING" id="519442.Huta_1476"/>
<dbReference type="InterPro" id="IPR008914">
    <property type="entry name" value="PEBP"/>
</dbReference>
<dbReference type="InterPro" id="IPR037523">
    <property type="entry name" value="VOC_core"/>
</dbReference>
<dbReference type="InterPro" id="IPR029068">
    <property type="entry name" value="Glyas_Bleomycin-R_OHBP_Dase"/>
</dbReference>
<dbReference type="InterPro" id="IPR036610">
    <property type="entry name" value="PEBP-like_sf"/>
</dbReference>
<dbReference type="RefSeq" id="WP_015789226.1">
    <property type="nucleotide sequence ID" value="NC_013158.1"/>
</dbReference>
<dbReference type="Gene3D" id="3.90.280.10">
    <property type="entry name" value="PEBP-like"/>
    <property type="match status" value="1"/>
</dbReference>
<dbReference type="Pfam" id="PF00903">
    <property type="entry name" value="Glyoxalase"/>
    <property type="match status" value="1"/>
</dbReference>
<dbReference type="SUPFAM" id="SSF49777">
    <property type="entry name" value="PEBP-like"/>
    <property type="match status" value="1"/>
</dbReference>
<feature type="region of interest" description="Disordered" evidence="1">
    <location>
        <begin position="1"/>
        <end position="24"/>
    </location>
</feature>
<dbReference type="HOGENOM" id="CLU_1302603_0_0_2"/>
<dbReference type="Pfam" id="PF01161">
    <property type="entry name" value="PBP"/>
    <property type="match status" value="1"/>
</dbReference>
<organism evidence="3 4">
    <name type="scientific">Halorhabdus utahensis (strain DSM 12940 / JCM 11049 / AX-2)</name>
    <dbReference type="NCBI Taxonomy" id="519442"/>
    <lineage>
        <taxon>Archaea</taxon>
        <taxon>Methanobacteriati</taxon>
        <taxon>Methanobacteriota</taxon>
        <taxon>Stenosarchaea group</taxon>
        <taxon>Halobacteria</taxon>
        <taxon>Halobacteriales</taxon>
        <taxon>Haloarculaceae</taxon>
        <taxon>Halorhabdus</taxon>
    </lineage>
</organism>
<keyword evidence="3" id="KW-0223">Dioxygenase</keyword>
<dbReference type="eggNOG" id="arCOG04702">
    <property type="taxonomic scope" value="Archaea"/>
</dbReference>